<evidence type="ECO:0000256" key="4">
    <source>
        <dbReference type="PROSITE-ProRule" id="PRU00175"/>
    </source>
</evidence>
<dbReference type="PROSITE" id="PS50178">
    <property type="entry name" value="ZF_FYVE"/>
    <property type="match status" value="1"/>
</dbReference>
<feature type="region of interest" description="Disordered" evidence="5">
    <location>
        <begin position="371"/>
        <end position="440"/>
    </location>
</feature>
<feature type="region of interest" description="Disordered" evidence="5">
    <location>
        <begin position="1"/>
        <end position="22"/>
    </location>
</feature>
<dbReference type="PROSITE" id="PS50089">
    <property type="entry name" value="ZF_RING_2"/>
    <property type="match status" value="1"/>
</dbReference>
<dbReference type="InterPro" id="IPR017455">
    <property type="entry name" value="Znf_FYVE-rel"/>
</dbReference>
<dbReference type="Pfam" id="PF01363">
    <property type="entry name" value="FYVE"/>
    <property type="match status" value="1"/>
</dbReference>
<dbReference type="SUPFAM" id="SSF57850">
    <property type="entry name" value="RING/U-box"/>
    <property type="match status" value="1"/>
</dbReference>
<keyword evidence="1" id="KW-0479">Metal-binding</keyword>
<evidence type="ECO:0000256" key="2">
    <source>
        <dbReference type="ARBA" id="ARBA00022771"/>
    </source>
</evidence>
<keyword evidence="2 4" id="KW-0863">Zinc-finger</keyword>
<feature type="compositionally biased region" description="Basic and acidic residues" evidence="5">
    <location>
        <begin position="371"/>
        <end position="405"/>
    </location>
</feature>
<keyword evidence="9" id="KW-1185">Reference proteome</keyword>
<proteinExistence type="predicted"/>
<dbReference type="SUPFAM" id="SSF57903">
    <property type="entry name" value="FYVE/PHD zinc finger"/>
    <property type="match status" value="1"/>
</dbReference>
<evidence type="ECO:0000256" key="5">
    <source>
        <dbReference type="SAM" id="MobiDB-lite"/>
    </source>
</evidence>
<dbReference type="Gene3D" id="3.30.40.10">
    <property type="entry name" value="Zinc/RING finger domain, C3HC4 (zinc finger)"/>
    <property type="match status" value="2"/>
</dbReference>
<dbReference type="InterPro" id="IPR011011">
    <property type="entry name" value="Znf_FYVE_PHD"/>
</dbReference>
<dbReference type="Pfam" id="PF13920">
    <property type="entry name" value="zf-C3HC4_3"/>
    <property type="match status" value="1"/>
</dbReference>
<feature type="domain" description="FYVE-type" evidence="7">
    <location>
        <begin position="25"/>
        <end position="85"/>
    </location>
</feature>
<evidence type="ECO:0008006" key="10">
    <source>
        <dbReference type="Google" id="ProtNLM"/>
    </source>
</evidence>
<protein>
    <recommendedName>
        <fullName evidence="10">RING-type domain-containing protein</fullName>
    </recommendedName>
</protein>
<gene>
    <name evidence="8" type="ORF">F5050DRAFT_1581329</name>
</gene>
<dbReference type="Proteomes" id="UP001163828">
    <property type="component" value="Unassembled WGS sequence"/>
</dbReference>
<feature type="compositionally biased region" description="Pro residues" evidence="5">
    <location>
        <begin position="423"/>
        <end position="434"/>
    </location>
</feature>
<dbReference type="PANTHER" id="PTHR14879">
    <property type="entry name" value="CASPASE REGULATOR, RING FINGER DOMAIN-CONTAINING"/>
    <property type="match status" value="1"/>
</dbReference>
<reference evidence="8" key="1">
    <citation type="submission" date="2022-08" db="EMBL/GenBank/DDBJ databases">
        <authorList>
            <consortium name="DOE Joint Genome Institute"/>
            <person name="Min B."/>
            <person name="Riley R."/>
            <person name="Sierra-Patev S."/>
            <person name="Naranjo-Ortiz M."/>
            <person name="Looney B."/>
            <person name="Konkel Z."/>
            <person name="Slot J.C."/>
            <person name="Sakamoto Y."/>
            <person name="Steenwyk J.L."/>
            <person name="Rokas A."/>
            <person name="Carro J."/>
            <person name="Camarero S."/>
            <person name="Ferreira P."/>
            <person name="Molpeceres G."/>
            <person name="Ruiz-Duenas F.J."/>
            <person name="Serrano A."/>
            <person name="Henrissat B."/>
            <person name="Drula E."/>
            <person name="Hughes K.W."/>
            <person name="Mata J.L."/>
            <person name="Ishikawa N.K."/>
            <person name="Vargas-Isla R."/>
            <person name="Ushijima S."/>
            <person name="Smith C.A."/>
            <person name="Ahrendt S."/>
            <person name="Andreopoulos W."/>
            <person name="He G."/>
            <person name="Labutti K."/>
            <person name="Lipzen A."/>
            <person name="Ng V."/>
            <person name="Sandor L."/>
            <person name="Barry K."/>
            <person name="Martinez A.T."/>
            <person name="Xiao Y."/>
            <person name="Gibbons J.G."/>
            <person name="Terashima K."/>
            <person name="Hibbett D.S."/>
            <person name="Grigoriev I.V."/>
        </authorList>
    </citation>
    <scope>NUCLEOTIDE SEQUENCE</scope>
    <source>
        <strain evidence="8">TFB10827</strain>
    </source>
</reference>
<evidence type="ECO:0000259" key="7">
    <source>
        <dbReference type="PROSITE" id="PS50178"/>
    </source>
</evidence>
<evidence type="ECO:0000313" key="9">
    <source>
        <dbReference type="Proteomes" id="UP001163828"/>
    </source>
</evidence>
<comment type="caution">
    <text evidence="8">The sequence shown here is derived from an EMBL/GenBank/DDBJ whole genome shotgun (WGS) entry which is preliminary data.</text>
</comment>
<dbReference type="InterPro" id="IPR013083">
    <property type="entry name" value="Znf_RING/FYVE/PHD"/>
</dbReference>
<keyword evidence="3" id="KW-0862">Zinc</keyword>
<dbReference type="InterPro" id="IPR001841">
    <property type="entry name" value="Znf_RING"/>
</dbReference>
<accession>A0ABQ8PYM0</accession>
<name>A0ABQ8PYM0_9AGAR</name>
<evidence type="ECO:0000313" key="8">
    <source>
        <dbReference type="EMBL" id="KAJ3991481.1"/>
    </source>
</evidence>
<feature type="compositionally biased region" description="Pro residues" evidence="5">
    <location>
        <begin position="257"/>
        <end position="266"/>
    </location>
</feature>
<evidence type="ECO:0000256" key="3">
    <source>
        <dbReference type="ARBA" id="ARBA00022833"/>
    </source>
</evidence>
<dbReference type="SMART" id="SM00184">
    <property type="entry name" value="RING"/>
    <property type="match status" value="2"/>
</dbReference>
<feature type="domain" description="RING-type" evidence="6">
    <location>
        <begin position="456"/>
        <end position="495"/>
    </location>
</feature>
<feature type="compositionally biased region" description="Low complexity" evidence="5">
    <location>
        <begin position="184"/>
        <end position="200"/>
    </location>
</feature>
<feature type="compositionally biased region" description="Pro residues" evidence="5">
    <location>
        <begin position="158"/>
        <end position="171"/>
    </location>
</feature>
<feature type="region of interest" description="Disordered" evidence="5">
    <location>
        <begin position="146"/>
        <end position="269"/>
    </location>
</feature>
<organism evidence="8 9">
    <name type="scientific">Lentinula boryana</name>
    <dbReference type="NCBI Taxonomy" id="40481"/>
    <lineage>
        <taxon>Eukaryota</taxon>
        <taxon>Fungi</taxon>
        <taxon>Dikarya</taxon>
        <taxon>Basidiomycota</taxon>
        <taxon>Agaricomycotina</taxon>
        <taxon>Agaricomycetes</taxon>
        <taxon>Agaricomycetidae</taxon>
        <taxon>Agaricales</taxon>
        <taxon>Marasmiineae</taxon>
        <taxon>Omphalotaceae</taxon>
        <taxon>Lentinula</taxon>
    </lineage>
</organism>
<dbReference type="EMBL" id="MU791022">
    <property type="protein sequence ID" value="KAJ3991481.1"/>
    <property type="molecule type" value="Genomic_DNA"/>
</dbReference>
<evidence type="ECO:0000259" key="6">
    <source>
        <dbReference type="PROSITE" id="PS50089"/>
    </source>
</evidence>
<evidence type="ECO:0000256" key="1">
    <source>
        <dbReference type="ARBA" id="ARBA00022723"/>
    </source>
</evidence>
<feature type="compositionally biased region" description="Polar residues" evidence="5">
    <location>
        <begin position="216"/>
        <end position="228"/>
    </location>
</feature>
<dbReference type="InterPro" id="IPR000306">
    <property type="entry name" value="Znf_FYVE"/>
</dbReference>
<dbReference type="SMART" id="SM00064">
    <property type="entry name" value="FYVE"/>
    <property type="match status" value="1"/>
</dbReference>
<dbReference type="PANTHER" id="PTHR14879:SF5">
    <property type="entry name" value="RING-TYPE DOMAIN-CONTAINING PROTEIN"/>
    <property type="match status" value="1"/>
</dbReference>
<dbReference type="InterPro" id="IPR051728">
    <property type="entry name" value="RING-FYVE_E3_ubiquitin-ligase"/>
</dbReference>
<sequence length="510" mass="56658">MDGRGLPLLSGPPPSNTSGTAEMGCRKCAKEFNILFTRSRRCNHCGYAYCNSCSDFQALMPRDSSSGQSGYDPMNVCAYCIEFLQITASGKGALKSLPLAKLRKYAGAYNIRIDHAVEKDDVIDALLAARLPNGCLSPENESYYRKYSVPNRSGPGPSSTPPRPVPTPTPGSRPYSNYVPAHPSYPSYPSYPNSYPNTTSAPVPPRAQQYHPYASYTPNPGASRSSHNLHIPPGQTPPRPGSVPPRPRASSAAPSTRTPPPPPQPTPTLDELIAMTTESLSSLSISTLKAILYTNHVSSGMGSGMILEKGDLVRRVIVLVEDEKRERREHEERELEEQTLRQERERIEREKEEKEDQERIRIQHAMMEAFERERKEREERDREQQEDARRQEERTGELENDRLQVDGESQPQSDLDRDSTPSSSPPPPIPPKVPTPFKAPSKAPATAAFVERTGLCVVCQDEEANIAVVDCGHLAMCRTCCDAIMQSTRECPLCRTRIVTEARLLRIFKA</sequence>
<feature type="compositionally biased region" description="Pro residues" evidence="5">
    <location>
        <begin position="234"/>
        <end position="247"/>
    </location>
</feature>